<organism evidence="1">
    <name type="scientific">bioreactor metagenome</name>
    <dbReference type="NCBI Taxonomy" id="1076179"/>
    <lineage>
        <taxon>unclassified sequences</taxon>
        <taxon>metagenomes</taxon>
        <taxon>ecological metagenomes</taxon>
    </lineage>
</organism>
<evidence type="ECO:0000313" key="1">
    <source>
        <dbReference type="EMBL" id="MPN25906.1"/>
    </source>
</evidence>
<sequence length="88" mass="9452">MSSIPPGNSTRTFELTIPNLLHATTDAQLPVPQAKVGPAPLSQVFTLIFSLSIISQKLIFVPLGNNLYFSITFPSVTSKSSNLPIIIV</sequence>
<name>A0A645GI83_9ZZZZ</name>
<proteinExistence type="predicted"/>
<comment type="caution">
    <text evidence="1">The sequence shown here is derived from an EMBL/GenBank/DDBJ whole genome shotgun (WGS) entry which is preliminary data.</text>
</comment>
<accession>A0A645GI83</accession>
<gene>
    <name evidence="1" type="ORF">SDC9_173327</name>
</gene>
<dbReference type="EMBL" id="VSSQ01075255">
    <property type="protein sequence ID" value="MPN25906.1"/>
    <property type="molecule type" value="Genomic_DNA"/>
</dbReference>
<dbReference type="AlphaFoldDB" id="A0A645GI83"/>
<reference evidence="1" key="1">
    <citation type="submission" date="2019-08" db="EMBL/GenBank/DDBJ databases">
        <authorList>
            <person name="Kucharzyk K."/>
            <person name="Murdoch R.W."/>
            <person name="Higgins S."/>
            <person name="Loffler F."/>
        </authorList>
    </citation>
    <scope>NUCLEOTIDE SEQUENCE</scope>
</reference>
<protein>
    <submittedName>
        <fullName evidence="1">Uncharacterized protein</fullName>
    </submittedName>
</protein>